<dbReference type="Gene3D" id="1.10.10.10">
    <property type="entry name" value="Winged helix-like DNA-binding domain superfamily/Winged helix DNA-binding domain"/>
    <property type="match status" value="1"/>
</dbReference>
<dbReference type="InterPro" id="IPR050662">
    <property type="entry name" value="Sec-metab_biosynth-thioest"/>
</dbReference>
<evidence type="ECO:0000313" key="2">
    <source>
        <dbReference type="EMBL" id="THJ33772.1"/>
    </source>
</evidence>
<protein>
    <submittedName>
        <fullName evidence="2">MBL fold metallo-hydrolase</fullName>
    </submittedName>
</protein>
<reference evidence="2 3" key="1">
    <citation type="submission" date="2019-04" db="EMBL/GenBank/DDBJ databases">
        <title>Lampropedia sp YIM MLB12 draf genome.</title>
        <authorList>
            <person name="Wang Y.-X."/>
        </authorList>
    </citation>
    <scope>NUCLEOTIDE SEQUENCE [LARGE SCALE GENOMIC DNA]</scope>
    <source>
        <strain evidence="2 3">YIM MLB12</strain>
    </source>
</reference>
<dbReference type="EMBL" id="SSWX01000009">
    <property type="protein sequence ID" value="THJ33772.1"/>
    <property type="molecule type" value="Genomic_DNA"/>
</dbReference>
<keyword evidence="2" id="KW-0378">Hydrolase</keyword>
<keyword evidence="3" id="KW-1185">Reference proteome</keyword>
<dbReference type="InterPro" id="IPR001279">
    <property type="entry name" value="Metallo-B-lactamas"/>
</dbReference>
<dbReference type="GO" id="GO:0016787">
    <property type="term" value="F:hydrolase activity"/>
    <property type="evidence" value="ECO:0007669"/>
    <property type="project" value="UniProtKB-KW"/>
</dbReference>
<dbReference type="InterPro" id="IPR036866">
    <property type="entry name" value="RibonucZ/Hydroxyglut_hydro"/>
</dbReference>
<dbReference type="Gene3D" id="3.60.15.10">
    <property type="entry name" value="Ribonuclease Z/Hydroxyacylglutathione hydrolase-like"/>
    <property type="match status" value="1"/>
</dbReference>
<comment type="caution">
    <text evidence="2">The sequence shown here is derived from an EMBL/GenBank/DDBJ whole genome shotgun (WGS) entry which is preliminary data.</text>
</comment>
<evidence type="ECO:0000259" key="1">
    <source>
        <dbReference type="SMART" id="SM00849"/>
    </source>
</evidence>
<feature type="domain" description="Metallo-beta-lactamase" evidence="1">
    <location>
        <begin position="9"/>
        <end position="228"/>
    </location>
</feature>
<dbReference type="SMART" id="SM00849">
    <property type="entry name" value="Lactamase_B"/>
    <property type="match status" value="1"/>
</dbReference>
<dbReference type="PANTHER" id="PTHR23131">
    <property type="entry name" value="ENDORIBONUCLEASE LACTB2"/>
    <property type="match status" value="1"/>
</dbReference>
<name>A0A4V3YX45_9BURK</name>
<organism evidence="2 3">
    <name type="scientific">Lampropedia aestuarii</name>
    <dbReference type="NCBI Taxonomy" id="2562762"/>
    <lineage>
        <taxon>Bacteria</taxon>
        <taxon>Pseudomonadati</taxon>
        <taxon>Pseudomonadota</taxon>
        <taxon>Betaproteobacteria</taxon>
        <taxon>Burkholderiales</taxon>
        <taxon>Comamonadaceae</taxon>
        <taxon>Lampropedia</taxon>
    </lineage>
</organism>
<dbReference type="SUPFAM" id="SSF56281">
    <property type="entry name" value="Metallo-hydrolase/oxidoreductase"/>
    <property type="match status" value="1"/>
</dbReference>
<sequence>MPLPFSLDHINLWVLSDGAGWAVVDTGIRSVDVMNAWLALLAPQGPLAGRPVSRVMATHMHPDHVGMAGWLTRRFDCALWMTRDEYLSGRVMLSEAGQQAPADGVRFYQRAGWRDTEVDEYRARFGDFGKMVHPLPDSFVRLTDGQMLRIGNQEWEVIVGTGHSPEHACFYTRELDLLISGDQVLPRISSNTSVDATEPHANPLQGWLDSIDRLQQRVPESALVLPAHNEPFYGLHLRLEQLRESAMKGTERVRQQLVQPVRTIDLVRSLYRTSVVAEHMHLFLATGETLAHLNYLDQRGEIVLTEDEDGAVRYRLA</sequence>
<dbReference type="Proteomes" id="UP000306236">
    <property type="component" value="Unassembled WGS sequence"/>
</dbReference>
<dbReference type="AlphaFoldDB" id="A0A4V3YX45"/>
<dbReference type="InterPro" id="IPR036388">
    <property type="entry name" value="WH-like_DNA-bd_sf"/>
</dbReference>
<gene>
    <name evidence="2" type="ORF">E8K88_08420</name>
</gene>
<accession>A0A4V3YX45</accession>
<dbReference type="OrthoDB" id="2971563at2"/>
<dbReference type="Pfam" id="PF00753">
    <property type="entry name" value="Lactamase_B"/>
    <property type="match status" value="1"/>
</dbReference>
<evidence type="ECO:0000313" key="3">
    <source>
        <dbReference type="Proteomes" id="UP000306236"/>
    </source>
</evidence>
<dbReference type="PANTHER" id="PTHR23131:SF4">
    <property type="entry name" value="METALLO-BETA-LACTAMASE SUPERFAMILY POTEIN"/>
    <property type="match status" value="1"/>
</dbReference>
<proteinExistence type="predicted"/>